<dbReference type="Proteomes" id="UP001178662">
    <property type="component" value="Chromosome"/>
</dbReference>
<accession>A0AA95EY45</accession>
<dbReference type="EMBL" id="CP119317">
    <property type="protein sequence ID" value="WEK55139.1"/>
    <property type="molecule type" value="Genomic_DNA"/>
</dbReference>
<name>A0AA95EY45_9BACL</name>
<dbReference type="InterPro" id="IPR035903">
    <property type="entry name" value="HesB-like_dom_sf"/>
</dbReference>
<dbReference type="AlphaFoldDB" id="A0AA95EY45"/>
<evidence type="ECO:0000313" key="2">
    <source>
        <dbReference type="Proteomes" id="UP001178662"/>
    </source>
</evidence>
<reference evidence="1" key="1">
    <citation type="submission" date="2023-03" db="EMBL/GenBank/DDBJ databases">
        <title>Andean soil-derived lignocellulolytic bacterial consortium as a source of novel taxa and putative plastic-active enzymes.</title>
        <authorList>
            <person name="Diaz-Garcia L."/>
            <person name="Chuvochina M."/>
            <person name="Feuerriegel G."/>
            <person name="Bunk B."/>
            <person name="Sproer C."/>
            <person name="Streit W.R."/>
            <person name="Rodriguez L.M."/>
            <person name="Overmann J."/>
            <person name="Jimenez D.J."/>
        </authorList>
    </citation>
    <scope>NUCLEOTIDE SEQUENCE</scope>
    <source>
        <strain evidence="1">MAG 2441</strain>
    </source>
</reference>
<dbReference type="SUPFAM" id="SSF89360">
    <property type="entry name" value="HesB-like domain"/>
    <property type="match status" value="1"/>
</dbReference>
<evidence type="ECO:0000313" key="1">
    <source>
        <dbReference type="EMBL" id="WEK55139.1"/>
    </source>
</evidence>
<sequence>MDLVITPTALDCFKEEWGFDEGEMIRIFVRYVSGGEVPFAFGIIRDTPHDVAVTRVAEHLTFYMEHKDVWFLEGKSLTIDCHGDGITFDLA</sequence>
<proteinExistence type="predicted"/>
<protein>
    <submittedName>
        <fullName evidence="1">Fe-S cluster assembly protein HesB</fullName>
    </submittedName>
</protein>
<organism evidence="1 2">
    <name type="scientific">Candidatus Cohnella colombiensis</name>
    <dbReference type="NCBI Taxonomy" id="3121368"/>
    <lineage>
        <taxon>Bacteria</taxon>
        <taxon>Bacillati</taxon>
        <taxon>Bacillota</taxon>
        <taxon>Bacilli</taxon>
        <taxon>Bacillales</taxon>
        <taxon>Paenibacillaceae</taxon>
        <taxon>Cohnella</taxon>
    </lineage>
</organism>
<keyword evidence="2" id="KW-1185">Reference proteome</keyword>
<gene>
    <name evidence="1" type="ORF">P0Y55_03400</name>
</gene>